<dbReference type="PANTHER" id="PTHR37984">
    <property type="entry name" value="PROTEIN CBG26694"/>
    <property type="match status" value="1"/>
</dbReference>
<dbReference type="PANTHER" id="PTHR37984:SF5">
    <property type="entry name" value="PROTEIN NYNRIN-LIKE"/>
    <property type="match status" value="1"/>
</dbReference>
<dbReference type="InterPro" id="IPR050951">
    <property type="entry name" value="Retrovirus_Pol_polyprotein"/>
</dbReference>
<sequence>MVNSCSMSVYRAIIPSAFKQAVSQQFPGSYLSVSRMKSTARAFAYCPGMDKDIEAVVQRCSKCQQAAKLSPRPGTKSLA</sequence>
<reference evidence="4" key="1">
    <citation type="submission" date="2017-02" db="UniProtKB">
        <authorList>
            <consortium name="WormBaseParasite"/>
        </authorList>
    </citation>
    <scope>IDENTIFICATION</scope>
</reference>
<protein>
    <submittedName>
        <fullName evidence="4">Integrase_H2C2 domain-containing protein</fullName>
    </submittedName>
</protein>
<reference evidence="2 3" key="2">
    <citation type="submission" date="2018-11" db="EMBL/GenBank/DDBJ databases">
        <authorList>
            <consortium name="Pathogen Informatics"/>
        </authorList>
    </citation>
    <scope>NUCLEOTIDE SEQUENCE [LARGE SCALE GENOMIC DNA]</scope>
</reference>
<dbReference type="Gene3D" id="1.10.340.70">
    <property type="match status" value="1"/>
</dbReference>
<dbReference type="WBParaSite" id="HDID_0000825501-mRNA-1">
    <property type="protein sequence ID" value="HDID_0000825501-mRNA-1"/>
    <property type="gene ID" value="HDID_0000825501"/>
</dbReference>
<dbReference type="Proteomes" id="UP000274504">
    <property type="component" value="Unassembled WGS sequence"/>
</dbReference>
<dbReference type="Pfam" id="PF17921">
    <property type="entry name" value="Integrase_H2C2"/>
    <property type="match status" value="1"/>
</dbReference>
<dbReference type="InterPro" id="IPR041588">
    <property type="entry name" value="Integrase_H2C2"/>
</dbReference>
<feature type="domain" description="Integrase zinc-binding" evidence="1">
    <location>
        <begin position="28"/>
        <end position="66"/>
    </location>
</feature>
<evidence type="ECO:0000313" key="3">
    <source>
        <dbReference type="Proteomes" id="UP000274504"/>
    </source>
</evidence>
<proteinExistence type="predicted"/>
<evidence type="ECO:0000259" key="1">
    <source>
        <dbReference type="Pfam" id="PF17921"/>
    </source>
</evidence>
<dbReference type="AlphaFoldDB" id="A0A0R3SSI2"/>
<organism evidence="4">
    <name type="scientific">Hymenolepis diminuta</name>
    <name type="common">Rat tapeworm</name>
    <dbReference type="NCBI Taxonomy" id="6216"/>
    <lineage>
        <taxon>Eukaryota</taxon>
        <taxon>Metazoa</taxon>
        <taxon>Spiralia</taxon>
        <taxon>Lophotrochozoa</taxon>
        <taxon>Platyhelminthes</taxon>
        <taxon>Cestoda</taxon>
        <taxon>Eucestoda</taxon>
        <taxon>Cyclophyllidea</taxon>
        <taxon>Hymenolepididae</taxon>
        <taxon>Hymenolepis</taxon>
    </lineage>
</organism>
<dbReference type="OrthoDB" id="7758825at2759"/>
<name>A0A0R3SSI2_HYMDI</name>
<evidence type="ECO:0000313" key="2">
    <source>
        <dbReference type="EMBL" id="VDL60571.1"/>
    </source>
</evidence>
<evidence type="ECO:0000313" key="4">
    <source>
        <dbReference type="WBParaSite" id="HDID_0000825501-mRNA-1"/>
    </source>
</evidence>
<dbReference type="EMBL" id="UYSG01011051">
    <property type="protein sequence ID" value="VDL60571.1"/>
    <property type="molecule type" value="Genomic_DNA"/>
</dbReference>
<gene>
    <name evidence="2" type="ORF">HDID_LOCUS8253</name>
</gene>
<accession>A0A0R3SSI2</accession>